<feature type="coiled-coil region" evidence="1">
    <location>
        <begin position="69"/>
        <end position="96"/>
    </location>
</feature>
<proteinExistence type="predicted"/>
<evidence type="ECO:0000256" key="1">
    <source>
        <dbReference type="SAM" id="Coils"/>
    </source>
</evidence>
<reference evidence="2" key="1">
    <citation type="journal article" date="2021" name="PeerJ">
        <title>Extensive microbial diversity within the chicken gut microbiome revealed by metagenomics and culture.</title>
        <authorList>
            <person name="Gilroy R."/>
            <person name="Ravi A."/>
            <person name="Getino M."/>
            <person name="Pursley I."/>
            <person name="Horton D.L."/>
            <person name="Alikhan N.F."/>
            <person name="Baker D."/>
            <person name="Gharbi K."/>
            <person name="Hall N."/>
            <person name="Watson M."/>
            <person name="Adriaenssens E.M."/>
            <person name="Foster-Nyarko E."/>
            <person name="Jarju S."/>
            <person name="Secka A."/>
            <person name="Antonio M."/>
            <person name="Oren A."/>
            <person name="Chaudhuri R.R."/>
            <person name="La Ragione R."/>
            <person name="Hildebrand F."/>
            <person name="Pallen M.J."/>
        </authorList>
    </citation>
    <scope>NUCLEOTIDE SEQUENCE</scope>
    <source>
        <strain evidence="2">378</strain>
    </source>
</reference>
<organism evidence="2 3">
    <name type="scientific">Candidatus Anaerobiospirillum pullicola</name>
    <dbReference type="NCBI Taxonomy" id="2838451"/>
    <lineage>
        <taxon>Bacteria</taxon>
        <taxon>Pseudomonadati</taxon>
        <taxon>Pseudomonadota</taxon>
        <taxon>Gammaproteobacteria</taxon>
        <taxon>Aeromonadales</taxon>
        <taxon>Succinivibrionaceae</taxon>
        <taxon>Anaerobiospirillum</taxon>
    </lineage>
</organism>
<protein>
    <submittedName>
        <fullName evidence="2">Uncharacterized protein</fullName>
    </submittedName>
</protein>
<keyword evidence="1" id="KW-0175">Coiled coil</keyword>
<dbReference type="Proteomes" id="UP000733611">
    <property type="component" value="Unassembled WGS sequence"/>
</dbReference>
<dbReference type="AlphaFoldDB" id="A0A948TG74"/>
<reference evidence="2" key="2">
    <citation type="submission" date="2021-04" db="EMBL/GenBank/DDBJ databases">
        <authorList>
            <person name="Gilroy R."/>
        </authorList>
    </citation>
    <scope>NUCLEOTIDE SEQUENCE</scope>
    <source>
        <strain evidence="2">378</strain>
    </source>
</reference>
<gene>
    <name evidence="2" type="ORF">H9847_05450</name>
</gene>
<evidence type="ECO:0000313" key="3">
    <source>
        <dbReference type="Proteomes" id="UP000733611"/>
    </source>
</evidence>
<dbReference type="EMBL" id="JAHLFE010000107">
    <property type="protein sequence ID" value="MBU3844299.1"/>
    <property type="molecule type" value="Genomic_DNA"/>
</dbReference>
<comment type="caution">
    <text evidence="2">The sequence shown here is derived from an EMBL/GenBank/DDBJ whole genome shotgun (WGS) entry which is preliminary data.</text>
</comment>
<name>A0A948TG74_9GAMM</name>
<accession>A0A948TG74</accession>
<sequence length="113" mass="12903">MVRGDIAPSSVVEVTQLKQDNVHLLKQLADYKTALGTMQNQLTKNQTLLKHMLEQKQALLQANKQGSLDSASEQKLKEYEQYIAKLESEIETIRQSYLDNAKYHNVLNIDVTE</sequence>
<evidence type="ECO:0000313" key="2">
    <source>
        <dbReference type="EMBL" id="MBU3844299.1"/>
    </source>
</evidence>